<dbReference type="EMBL" id="ASHM01013371">
    <property type="protein sequence ID" value="PNX95340.1"/>
    <property type="molecule type" value="Genomic_DNA"/>
</dbReference>
<reference evidence="1 2" key="2">
    <citation type="journal article" date="2017" name="Front. Plant Sci.">
        <title>Gene Classification and Mining of Molecular Markers Useful in Red Clover (Trifolium pratense) Breeding.</title>
        <authorList>
            <person name="Istvanek J."/>
            <person name="Dluhosova J."/>
            <person name="Dluhos P."/>
            <person name="Patkova L."/>
            <person name="Nedelnik J."/>
            <person name="Repkova J."/>
        </authorList>
    </citation>
    <scope>NUCLEOTIDE SEQUENCE [LARGE SCALE GENOMIC DNA]</scope>
    <source>
        <strain evidence="2">cv. Tatra</strain>
        <tissue evidence="1">Young leaves</tissue>
    </source>
</reference>
<name>A0A2K3MX05_TRIPR</name>
<dbReference type="PANTHER" id="PTHR33116">
    <property type="entry name" value="REVERSE TRANSCRIPTASE ZINC-BINDING DOMAIN-CONTAINING PROTEIN-RELATED-RELATED"/>
    <property type="match status" value="1"/>
</dbReference>
<accession>A0A2K3MX05</accession>
<proteinExistence type="predicted"/>
<gene>
    <name evidence="1" type="ORF">L195_g018531</name>
</gene>
<dbReference type="PANTHER" id="PTHR33116:SF78">
    <property type="entry name" value="OS12G0587133 PROTEIN"/>
    <property type="match status" value="1"/>
</dbReference>
<evidence type="ECO:0000313" key="1">
    <source>
        <dbReference type="EMBL" id="PNX95340.1"/>
    </source>
</evidence>
<sequence>MSGQEANHLSFAGRVTLAKSVIKAIPIYPMMTNKIPKNCIDEIQKMQLNFIWGDTENGRIYHAVGWEMMTKPKYLGGLGLRRLDSMNEACLLKLGWQLYSGVKEFWCEVMRGKYGSNNLREFVQVRASDSSLWKALLVKLSPNLQNFRLWTVGNGRSINAWNCCWIDTGLRITDQNVIIPDKFMKVCDLLDSNGKWNWQELYQWLPNSVMQKLAAICLYYLQMMRTVQMNNWELELKRTGFSGGNVCVTV</sequence>
<comment type="caution">
    <text evidence="1">The sequence shown here is derived from an EMBL/GenBank/DDBJ whole genome shotgun (WGS) entry which is preliminary data.</text>
</comment>
<reference evidence="1 2" key="1">
    <citation type="journal article" date="2014" name="Am. J. Bot.">
        <title>Genome assembly and annotation for red clover (Trifolium pratense; Fabaceae).</title>
        <authorList>
            <person name="Istvanek J."/>
            <person name="Jaros M."/>
            <person name="Krenek A."/>
            <person name="Repkova J."/>
        </authorList>
    </citation>
    <scope>NUCLEOTIDE SEQUENCE [LARGE SCALE GENOMIC DNA]</scope>
    <source>
        <strain evidence="2">cv. Tatra</strain>
        <tissue evidence="1">Young leaves</tissue>
    </source>
</reference>
<organism evidence="1 2">
    <name type="scientific">Trifolium pratense</name>
    <name type="common">Red clover</name>
    <dbReference type="NCBI Taxonomy" id="57577"/>
    <lineage>
        <taxon>Eukaryota</taxon>
        <taxon>Viridiplantae</taxon>
        <taxon>Streptophyta</taxon>
        <taxon>Embryophyta</taxon>
        <taxon>Tracheophyta</taxon>
        <taxon>Spermatophyta</taxon>
        <taxon>Magnoliopsida</taxon>
        <taxon>eudicotyledons</taxon>
        <taxon>Gunneridae</taxon>
        <taxon>Pentapetalae</taxon>
        <taxon>rosids</taxon>
        <taxon>fabids</taxon>
        <taxon>Fabales</taxon>
        <taxon>Fabaceae</taxon>
        <taxon>Papilionoideae</taxon>
        <taxon>50 kb inversion clade</taxon>
        <taxon>NPAAA clade</taxon>
        <taxon>Hologalegina</taxon>
        <taxon>IRL clade</taxon>
        <taxon>Trifolieae</taxon>
        <taxon>Trifolium</taxon>
    </lineage>
</organism>
<evidence type="ECO:0000313" key="2">
    <source>
        <dbReference type="Proteomes" id="UP000236291"/>
    </source>
</evidence>
<protein>
    <submittedName>
        <fullName evidence="1">Uncharacterized protein</fullName>
    </submittedName>
</protein>
<dbReference type="Proteomes" id="UP000236291">
    <property type="component" value="Unassembled WGS sequence"/>
</dbReference>
<dbReference type="AlphaFoldDB" id="A0A2K3MX05"/>